<dbReference type="SUPFAM" id="SSF54928">
    <property type="entry name" value="RNA-binding domain, RBD"/>
    <property type="match status" value="1"/>
</dbReference>
<feature type="domain" description="C2H2-type" evidence="6">
    <location>
        <begin position="319"/>
        <end position="346"/>
    </location>
</feature>
<evidence type="ECO:0000256" key="3">
    <source>
        <dbReference type="PROSITE-ProRule" id="PRU00176"/>
    </source>
</evidence>
<keyword evidence="2" id="KW-0862">Zinc</keyword>
<dbReference type="GO" id="GO:0034063">
    <property type="term" value="P:stress granule assembly"/>
    <property type="evidence" value="ECO:0007669"/>
    <property type="project" value="TreeGrafter"/>
</dbReference>
<dbReference type="AlphaFoldDB" id="A0A0C9WKD4"/>
<feature type="region of interest" description="Disordered" evidence="4">
    <location>
        <begin position="416"/>
        <end position="454"/>
    </location>
</feature>
<feature type="region of interest" description="Disordered" evidence="4">
    <location>
        <begin position="261"/>
        <end position="294"/>
    </location>
</feature>
<keyword evidence="2" id="KW-0479">Metal-binding</keyword>
<dbReference type="Gene3D" id="3.30.160.60">
    <property type="entry name" value="Classic Zinc Finger"/>
    <property type="match status" value="1"/>
</dbReference>
<dbReference type="OrthoDB" id="446113at2759"/>
<feature type="domain" description="RRM" evidence="5">
    <location>
        <begin position="119"/>
        <end position="197"/>
    </location>
</feature>
<dbReference type="GO" id="GO:0003729">
    <property type="term" value="F:mRNA binding"/>
    <property type="evidence" value="ECO:0007669"/>
    <property type="project" value="InterPro"/>
</dbReference>
<feature type="region of interest" description="Disordered" evidence="4">
    <location>
        <begin position="201"/>
        <end position="226"/>
    </location>
</feature>
<organism evidence="7 8">
    <name type="scientific">Laccaria amethystina LaAM-08-1</name>
    <dbReference type="NCBI Taxonomy" id="1095629"/>
    <lineage>
        <taxon>Eukaryota</taxon>
        <taxon>Fungi</taxon>
        <taxon>Dikarya</taxon>
        <taxon>Basidiomycota</taxon>
        <taxon>Agaricomycotina</taxon>
        <taxon>Agaricomycetes</taxon>
        <taxon>Agaricomycetidae</taxon>
        <taxon>Agaricales</taxon>
        <taxon>Agaricineae</taxon>
        <taxon>Hydnangiaceae</taxon>
        <taxon>Laccaria</taxon>
    </lineage>
</organism>
<dbReference type="SMART" id="SM00360">
    <property type="entry name" value="RRM"/>
    <property type="match status" value="1"/>
</dbReference>
<dbReference type="EMBL" id="KN838727">
    <property type="protein sequence ID" value="KIJ96249.1"/>
    <property type="molecule type" value="Genomic_DNA"/>
</dbReference>
<dbReference type="InterPro" id="IPR013087">
    <property type="entry name" value="Znf_C2H2_type"/>
</dbReference>
<dbReference type="STRING" id="1095629.A0A0C9WKD4"/>
<evidence type="ECO:0000259" key="6">
    <source>
        <dbReference type="PROSITE" id="PS50157"/>
    </source>
</evidence>
<evidence type="ECO:0000256" key="1">
    <source>
        <dbReference type="ARBA" id="ARBA00022884"/>
    </source>
</evidence>
<dbReference type="PANTHER" id="PTHR47640:SF5">
    <property type="entry name" value="RRM DOMAIN-CONTAINING PROTEIN"/>
    <property type="match status" value="1"/>
</dbReference>
<gene>
    <name evidence="7" type="ORF">K443DRAFT_292260</name>
</gene>
<name>A0A0C9WKD4_9AGAR</name>
<dbReference type="InterPro" id="IPR012677">
    <property type="entry name" value="Nucleotide-bd_a/b_plait_sf"/>
</dbReference>
<evidence type="ECO:0000313" key="8">
    <source>
        <dbReference type="Proteomes" id="UP000054477"/>
    </source>
</evidence>
<dbReference type="PROSITE" id="PS50102">
    <property type="entry name" value="RRM"/>
    <property type="match status" value="1"/>
</dbReference>
<dbReference type="InterPro" id="IPR036236">
    <property type="entry name" value="Znf_C2H2_sf"/>
</dbReference>
<dbReference type="PROSITE" id="PS00028">
    <property type="entry name" value="ZINC_FINGER_C2H2_1"/>
    <property type="match status" value="1"/>
</dbReference>
<feature type="compositionally biased region" description="Polar residues" evidence="4">
    <location>
        <begin position="416"/>
        <end position="443"/>
    </location>
</feature>
<dbReference type="GO" id="GO:0008270">
    <property type="term" value="F:zinc ion binding"/>
    <property type="evidence" value="ECO:0007669"/>
    <property type="project" value="UniProtKB-KW"/>
</dbReference>
<reference evidence="8" key="2">
    <citation type="submission" date="2015-01" db="EMBL/GenBank/DDBJ databases">
        <title>Evolutionary Origins and Diversification of the Mycorrhizal Mutualists.</title>
        <authorList>
            <consortium name="DOE Joint Genome Institute"/>
            <consortium name="Mycorrhizal Genomics Consortium"/>
            <person name="Kohler A."/>
            <person name="Kuo A."/>
            <person name="Nagy L.G."/>
            <person name="Floudas D."/>
            <person name="Copeland A."/>
            <person name="Barry K.W."/>
            <person name="Cichocki N."/>
            <person name="Veneault-Fourrey C."/>
            <person name="LaButti K."/>
            <person name="Lindquist E.A."/>
            <person name="Lipzen A."/>
            <person name="Lundell T."/>
            <person name="Morin E."/>
            <person name="Murat C."/>
            <person name="Riley R."/>
            <person name="Ohm R."/>
            <person name="Sun H."/>
            <person name="Tunlid A."/>
            <person name="Henrissat B."/>
            <person name="Grigoriev I.V."/>
            <person name="Hibbett D.S."/>
            <person name="Martin F."/>
        </authorList>
    </citation>
    <scope>NUCLEOTIDE SEQUENCE [LARGE SCALE GENOMIC DNA]</scope>
    <source>
        <strain evidence="8">LaAM-08-1</strain>
    </source>
</reference>
<dbReference type="GO" id="GO:0043488">
    <property type="term" value="P:regulation of mRNA stability"/>
    <property type="evidence" value="ECO:0007669"/>
    <property type="project" value="TreeGrafter"/>
</dbReference>
<dbReference type="SMART" id="SM00355">
    <property type="entry name" value="ZnF_C2H2"/>
    <property type="match status" value="1"/>
</dbReference>
<protein>
    <submittedName>
        <fullName evidence="7">Uncharacterized protein</fullName>
    </submittedName>
</protein>
<feature type="compositionally biased region" description="Polar residues" evidence="4">
    <location>
        <begin position="206"/>
        <end position="218"/>
    </location>
</feature>
<dbReference type="GO" id="GO:0010494">
    <property type="term" value="C:cytoplasmic stress granule"/>
    <property type="evidence" value="ECO:0007669"/>
    <property type="project" value="TreeGrafter"/>
</dbReference>
<dbReference type="InterPro" id="IPR035979">
    <property type="entry name" value="RBD_domain_sf"/>
</dbReference>
<dbReference type="PROSITE" id="PS50157">
    <property type="entry name" value="ZINC_FINGER_C2H2_2"/>
    <property type="match status" value="1"/>
</dbReference>
<evidence type="ECO:0000313" key="7">
    <source>
        <dbReference type="EMBL" id="KIJ96249.1"/>
    </source>
</evidence>
<dbReference type="HOGENOM" id="CLU_602786_0_0_1"/>
<dbReference type="Proteomes" id="UP000054477">
    <property type="component" value="Unassembled WGS sequence"/>
</dbReference>
<dbReference type="InterPro" id="IPR000504">
    <property type="entry name" value="RRM_dom"/>
</dbReference>
<dbReference type="Pfam" id="PF00096">
    <property type="entry name" value="zf-C2H2"/>
    <property type="match status" value="1"/>
</dbReference>
<evidence type="ECO:0000259" key="5">
    <source>
        <dbReference type="PROSITE" id="PS50102"/>
    </source>
</evidence>
<dbReference type="SUPFAM" id="SSF57667">
    <property type="entry name" value="beta-beta-alpha zinc fingers"/>
    <property type="match status" value="1"/>
</dbReference>
<dbReference type="PANTHER" id="PTHR47640">
    <property type="entry name" value="TRNA SELENOCYSTEINE 1-ASSOCIATED PROTEIN 1-RELATED-RELATED"/>
    <property type="match status" value="1"/>
</dbReference>
<evidence type="ECO:0000256" key="4">
    <source>
        <dbReference type="SAM" id="MobiDB-lite"/>
    </source>
</evidence>
<keyword evidence="8" id="KW-1185">Reference proteome</keyword>
<dbReference type="Gene3D" id="3.30.70.330">
    <property type="match status" value="1"/>
</dbReference>
<keyword evidence="2" id="KW-0863">Zinc-finger</keyword>
<keyword evidence="1 3" id="KW-0694">RNA-binding</keyword>
<sequence length="454" mass="49187">MKNDDNDLKEYSLPLFMKQSTEDRDDHARTDLFDGSAKANLESLKGTLIRRDTKLNVHAPSNDEGSLMSDATSELTSQTYGRQTDSGGDVMPFTDLSGSSGPAASPMVRELLGNTIGRYHVFVGDLSPDVNDDILAMAFLAFGSISDVRVMWNNNSGKSHGYGFLAFVDKADAEHAIAIMNGKRLGSREIRVKWANQEIQRVPPTTAASSHQPVTSGSAPAPSGSEYGRLLHGSLPLLGEPRNILVDEGFLEEVEALDYRSDVPTSGSTDPLEGFPGNLLSDPEDSTFSPDTLPYRKTVASPARIMASQARRKNGQAKFTCSLCTQTFTTNTNLKNHLNVHQGIKDHRCRCSSAFTTRAALRRHLRNCKGFPEPMQQSSSLKDALTIAIDGLLSSGPVQVDVLPFLEQLLLNCPPSTSTPATNPDGSSALSNAYRPPQSSQKLATLPPNPHLLF</sequence>
<reference evidence="7 8" key="1">
    <citation type="submission" date="2014-04" db="EMBL/GenBank/DDBJ databases">
        <authorList>
            <consortium name="DOE Joint Genome Institute"/>
            <person name="Kuo A."/>
            <person name="Kohler A."/>
            <person name="Nagy L.G."/>
            <person name="Floudas D."/>
            <person name="Copeland A."/>
            <person name="Barry K.W."/>
            <person name="Cichocki N."/>
            <person name="Veneault-Fourrey C."/>
            <person name="LaButti K."/>
            <person name="Lindquist E.A."/>
            <person name="Lipzen A."/>
            <person name="Lundell T."/>
            <person name="Morin E."/>
            <person name="Murat C."/>
            <person name="Sun H."/>
            <person name="Tunlid A."/>
            <person name="Henrissat B."/>
            <person name="Grigoriev I.V."/>
            <person name="Hibbett D.S."/>
            <person name="Martin F."/>
            <person name="Nordberg H.P."/>
            <person name="Cantor M.N."/>
            <person name="Hua S.X."/>
        </authorList>
    </citation>
    <scope>NUCLEOTIDE SEQUENCE [LARGE SCALE GENOMIC DNA]</scope>
    <source>
        <strain evidence="7 8">LaAM-08-1</strain>
    </source>
</reference>
<accession>A0A0C9WKD4</accession>
<dbReference type="Pfam" id="PF00076">
    <property type="entry name" value="RRM_1"/>
    <property type="match status" value="1"/>
</dbReference>
<proteinExistence type="predicted"/>
<dbReference type="InterPro" id="IPR050825">
    <property type="entry name" value="RBM42_RBP45_47-like"/>
</dbReference>
<dbReference type="GO" id="GO:0000184">
    <property type="term" value="P:nuclear-transcribed mRNA catabolic process, nonsense-mediated decay"/>
    <property type="evidence" value="ECO:0007669"/>
    <property type="project" value="TreeGrafter"/>
</dbReference>
<evidence type="ECO:0000256" key="2">
    <source>
        <dbReference type="PROSITE-ProRule" id="PRU00042"/>
    </source>
</evidence>